<gene>
    <name evidence="5" type="ORF">UFOPK1493_04430</name>
</gene>
<feature type="compositionally biased region" description="Polar residues" evidence="2">
    <location>
        <begin position="39"/>
        <end position="51"/>
    </location>
</feature>
<dbReference type="InterPro" id="IPR001029">
    <property type="entry name" value="Flagellin_N"/>
</dbReference>
<evidence type="ECO:0000256" key="1">
    <source>
        <dbReference type="ARBA" id="ARBA00023143"/>
    </source>
</evidence>
<reference evidence="5" key="1">
    <citation type="submission" date="2020-05" db="EMBL/GenBank/DDBJ databases">
        <authorList>
            <person name="Chiriac C."/>
            <person name="Salcher M."/>
            <person name="Ghai R."/>
            <person name="Kavagutti S V."/>
        </authorList>
    </citation>
    <scope>NUCLEOTIDE SEQUENCE</scope>
</reference>
<keyword evidence="1" id="KW-0975">Bacterial flagellum</keyword>
<dbReference type="PANTHER" id="PTHR42792:SF1">
    <property type="entry name" value="FLAGELLAR HOOK-ASSOCIATED PROTEIN 3"/>
    <property type="match status" value="1"/>
</dbReference>
<evidence type="ECO:0000256" key="2">
    <source>
        <dbReference type="SAM" id="MobiDB-lite"/>
    </source>
</evidence>
<dbReference type="SUPFAM" id="SSF64518">
    <property type="entry name" value="Phase 1 flagellin"/>
    <property type="match status" value="1"/>
</dbReference>
<dbReference type="InterPro" id="IPR001492">
    <property type="entry name" value="Flagellin"/>
</dbReference>
<proteinExistence type="predicted"/>
<dbReference type="Gene3D" id="1.20.1330.10">
    <property type="entry name" value="f41 fragment of flagellin, N-terminal domain"/>
    <property type="match status" value="1"/>
</dbReference>
<feature type="region of interest" description="Disordered" evidence="2">
    <location>
        <begin position="27"/>
        <end position="54"/>
    </location>
</feature>
<dbReference type="EMBL" id="CAEZSR010000350">
    <property type="protein sequence ID" value="CAB4602597.1"/>
    <property type="molecule type" value="Genomic_DNA"/>
</dbReference>
<dbReference type="AlphaFoldDB" id="A0A6J6GMW6"/>
<dbReference type="Pfam" id="PF00669">
    <property type="entry name" value="Flagellin_N"/>
    <property type="match status" value="1"/>
</dbReference>
<sequence length="296" mass="31524">MRVTSSMVLRSTLRDLSLGLSRLQEQQTKLSTGKEITRPSANPTATSNAMSMRQDLRRAEQRLRSLDDAQGWLQTADATLTSSLTAIGRAKEIAVRAANTGGNGDPAARNALATEIRSVRSELIALANTTYGERSIFNGTATGGAYDPNGVYGGNSARIIRDVAPSTSIEVNLTGPEIFGTAGGPVGDMFEVLDRLATAISNGDNAAMAAERTNLDAATSRVSAATVEVGTRSARLEEAKTRAEDNQLLLRTRLSEVEDVDIVETLIRVKAEEGSYQATLQAAAKILPPSLLDYLR</sequence>
<dbReference type="PANTHER" id="PTHR42792">
    <property type="entry name" value="FLAGELLIN"/>
    <property type="match status" value="1"/>
</dbReference>
<dbReference type="GO" id="GO:0009424">
    <property type="term" value="C:bacterial-type flagellum hook"/>
    <property type="evidence" value="ECO:0007669"/>
    <property type="project" value="InterPro"/>
</dbReference>
<protein>
    <submittedName>
        <fullName evidence="5">Unannotated protein</fullName>
    </submittedName>
</protein>
<dbReference type="Pfam" id="PF00700">
    <property type="entry name" value="Flagellin_C"/>
    <property type="match status" value="1"/>
</dbReference>
<feature type="domain" description="Flagellin C-terminal" evidence="4">
    <location>
        <begin position="214"/>
        <end position="295"/>
    </location>
</feature>
<evidence type="ECO:0000259" key="4">
    <source>
        <dbReference type="Pfam" id="PF00700"/>
    </source>
</evidence>
<evidence type="ECO:0000259" key="3">
    <source>
        <dbReference type="Pfam" id="PF00669"/>
    </source>
</evidence>
<accession>A0A6J6GMW6</accession>
<feature type="domain" description="Flagellin N-terminal" evidence="3">
    <location>
        <begin position="10"/>
        <end position="142"/>
    </location>
</feature>
<dbReference type="GO" id="GO:0071973">
    <property type="term" value="P:bacterial-type flagellum-dependent cell motility"/>
    <property type="evidence" value="ECO:0007669"/>
    <property type="project" value="InterPro"/>
</dbReference>
<organism evidence="5">
    <name type="scientific">freshwater metagenome</name>
    <dbReference type="NCBI Taxonomy" id="449393"/>
    <lineage>
        <taxon>unclassified sequences</taxon>
        <taxon>metagenomes</taxon>
        <taxon>ecological metagenomes</taxon>
    </lineage>
</organism>
<dbReference type="NCBIfam" id="TIGR02550">
    <property type="entry name" value="flagell_flgL"/>
    <property type="match status" value="1"/>
</dbReference>
<dbReference type="InterPro" id="IPR046358">
    <property type="entry name" value="Flagellin_C"/>
</dbReference>
<name>A0A6J6GMW6_9ZZZZ</name>
<evidence type="ECO:0000313" key="5">
    <source>
        <dbReference type="EMBL" id="CAB4602597.1"/>
    </source>
</evidence>
<dbReference type="GO" id="GO:0005198">
    <property type="term" value="F:structural molecule activity"/>
    <property type="evidence" value="ECO:0007669"/>
    <property type="project" value="InterPro"/>
</dbReference>
<dbReference type="InterPro" id="IPR013384">
    <property type="entry name" value="Flagell_FlgL"/>
</dbReference>